<evidence type="ECO:0000313" key="4">
    <source>
        <dbReference type="EMBL" id="TQR93611.1"/>
    </source>
</evidence>
<dbReference type="CDD" id="cd03214">
    <property type="entry name" value="ABC_Iron-Siderophores_B12_Hemin"/>
    <property type="match status" value="1"/>
</dbReference>
<protein>
    <submittedName>
        <fullName evidence="4">ABC transporter ATP-binding protein</fullName>
    </submittedName>
</protein>
<dbReference type="SUPFAM" id="SSF52540">
    <property type="entry name" value="P-loop containing nucleoside triphosphate hydrolases"/>
    <property type="match status" value="1"/>
</dbReference>
<comment type="caution">
    <text evidence="4">The sequence shown here is derived from an EMBL/GenBank/DDBJ whole genome shotgun (WGS) entry which is preliminary data.</text>
</comment>
<sequence length="277" mass="30808">MNIEVEDVTFSIHDKRLIDSISLQVKMGELVGLIGPNGSGKSTLLKNMYRVLRPDSGLVTLDGRDLLRMKYKETARQMAVVSQDAPQTFDFSVRDIVLMGRHPHKKLLEADSALDHELVEQALERVGMEAQADQSFATLSGGEKQRVLIARALAGQAKFLILDEPTNHLDIRYQLQILDLVKTLQITTLAALHDLNLAAFYCDRMYVLKEGKVVSSGITEDVLQPDLLRSVFGVETEICVHPRTGKPSITFLPDSLRGGAAHDINRTNGDPMKYDKL</sequence>
<evidence type="ECO:0000259" key="3">
    <source>
        <dbReference type="PROSITE" id="PS50893"/>
    </source>
</evidence>
<dbReference type="InterPro" id="IPR003593">
    <property type="entry name" value="AAA+_ATPase"/>
</dbReference>
<accession>A0ABY3AXU1</accession>
<dbReference type="InterPro" id="IPR017871">
    <property type="entry name" value="ABC_transporter-like_CS"/>
</dbReference>
<name>A0ABY3AXU1_9BACL</name>
<dbReference type="InterPro" id="IPR027417">
    <property type="entry name" value="P-loop_NTPase"/>
</dbReference>
<keyword evidence="1" id="KW-0547">Nucleotide-binding</keyword>
<dbReference type="PANTHER" id="PTHR42794">
    <property type="entry name" value="HEMIN IMPORT ATP-BINDING PROTEIN HMUV"/>
    <property type="match status" value="1"/>
</dbReference>
<feature type="domain" description="ABC transporter" evidence="3">
    <location>
        <begin position="3"/>
        <end position="235"/>
    </location>
</feature>
<dbReference type="RefSeq" id="WP_142614797.1">
    <property type="nucleotide sequence ID" value="NZ_VIJZ01000016.1"/>
</dbReference>
<dbReference type="GO" id="GO:0005524">
    <property type="term" value="F:ATP binding"/>
    <property type="evidence" value="ECO:0007669"/>
    <property type="project" value="UniProtKB-KW"/>
</dbReference>
<dbReference type="PROSITE" id="PS00211">
    <property type="entry name" value="ABC_TRANSPORTER_1"/>
    <property type="match status" value="1"/>
</dbReference>
<keyword evidence="2 4" id="KW-0067">ATP-binding</keyword>
<dbReference type="EMBL" id="VIJZ01000016">
    <property type="protein sequence ID" value="TQR93611.1"/>
    <property type="molecule type" value="Genomic_DNA"/>
</dbReference>
<keyword evidence="5" id="KW-1185">Reference proteome</keyword>
<dbReference type="PANTHER" id="PTHR42794:SF2">
    <property type="entry name" value="ABC TRANSPORTER ATP-BINDING PROTEIN"/>
    <property type="match status" value="1"/>
</dbReference>
<dbReference type="Gene3D" id="3.40.50.300">
    <property type="entry name" value="P-loop containing nucleotide triphosphate hydrolases"/>
    <property type="match status" value="1"/>
</dbReference>
<evidence type="ECO:0000256" key="2">
    <source>
        <dbReference type="ARBA" id="ARBA00022840"/>
    </source>
</evidence>
<dbReference type="Pfam" id="PF00005">
    <property type="entry name" value="ABC_tran"/>
    <property type="match status" value="1"/>
</dbReference>
<dbReference type="InterPro" id="IPR003439">
    <property type="entry name" value="ABC_transporter-like_ATP-bd"/>
</dbReference>
<proteinExistence type="predicted"/>
<dbReference type="PROSITE" id="PS50893">
    <property type="entry name" value="ABC_TRANSPORTER_2"/>
    <property type="match status" value="1"/>
</dbReference>
<reference evidence="4 5" key="1">
    <citation type="submission" date="2019-07" db="EMBL/GenBank/DDBJ databases">
        <title>Paenibacillus ottowii sp. nov. isolated from a fermentation system processing bovine manure.</title>
        <authorList>
            <person name="Velazquez L.F."/>
            <person name="Rajbanshi S."/>
            <person name="Guan S."/>
            <person name="Hinchee M."/>
            <person name="Welsh A."/>
        </authorList>
    </citation>
    <scope>NUCLEOTIDE SEQUENCE [LARGE SCALE GENOMIC DNA]</scope>
    <source>
        <strain evidence="4 5">MS2379</strain>
    </source>
</reference>
<dbReference type="Proteomes" id="UP000319219">
    <property type="component" value="Unassembled WGS sequence"/>
</dbReference>
<gene>
    <name evidence="4" type="ORF">FKV70_24040</name>
</gene>
<organism evidence="4 5">
    <name type="scientific">Paenibacillus ottowii</name>
    <dbReference type="NCBI Taxonomy" id="2315729"/>
    <lineage>
        <taxon>Bacteria</taxon>
        <taxon>Bacillati</taxon>
        <taxon>Bacillota</taxon>
        <taxon>Bacilli</taxon>
        <taxon>Bacillales</taxon>
        <taxon>Paenibacillaceae</taxon>
        <taxon>Paenibacillus</taxon>
    </lineage>
</organism>
<evidence type="ECO:0000256" key="1">
    <source>
        <dbReference type="ARBA" id="ARBA00022741"/>
    </source>
</evidence>
<evidence type="ECO:0000313" key="5">
    <source>
        <dbReference type="Proteomes" id="UP000319219"/>
    </source>
</evidence>
<dbReference type="SMART" id="SM00382">
    <property type="entry name" value="AAA"/>
    <property type="match status" value="1"/>
</dbReference>